<sequence length="212" mass="23372">MENMDIPIIYGMVNNGTVCAGPVSYDGRNFSLTETVPLSSIDSLKPRKSRGTVVLADAGSLSSGRFVPQFVERCKVPGNDVWLIESVYDESDILDAFLPGLEKLVIPIHTVMDDSVLETAIDISGDCIPFIVCREGKALGRYRDPTERIGKLCAMGFGTVMVADLDGSIGEDVWHIMSDHCRTIPYCPCSRYPDTEDRAVDVFPFVSRRSLR</sequence>
<gene>
    <name evidence="1" type="ORF">BKD89_02850</name>
</gene>
<dbReference type="Proteomes" id="UP000273278">
    <property type="component" value="Chromosome"/>
</dbReference>
<dbReference type="OMA" id="MALSEDC"/>
<dbReference type="AlphaFoldDB" id="A0A3G3IFZ1"/>
<dbReference type="EMBL" id="CP017686">
    <property type="protein sequence ID" value="AYQ54745.1"/>
    <property type="molecule type" value="Genomic_DNA"/>
</dbReference>
<protein>
    <submittedName>
        <fullName evidence="1">Uncharacterized protein</fullName>
    </submittedName>
</protein>
<evidence type="ECO:0000313" key="2">
    <source>
        <dbReference type="Proteomes" id="UP000273278"/>
    </source>
</evidence>
<name>A0A3G3IFZ1_9ARCH</name>
<reference evidence="1 2" key="1">
    <citation type="submission" date="2016-10" db="EMBL/GenBank/DDBJ databases">
        <title>Complete genome of the TMA-utilizing, human hosted archaeon Methanomethylophilus alvus Gen. nov, sp. nov., strain Mx-05, derived from a pure culture.</title>
        <authorList>
            <person name="Brugere J.-F."/>
            <person name="Ben Hania W."/>
            <person name="Chaudhary P.P."/>
            <person name="Gaci N."/>
            <person name="Borrel G."/>
            <person name="Cao Van Tuat L."/>
            <person name="Fardeau M.-L."/>
            <person name="Harris H.M.B."/>
            <person name="O'Toole P.W."/>
            <person name="Ollivier B."/>
        </authorList>
    </citation>
    <scope>NUCLEOTIDE SEQUENCE [LARGE SCALE GENOMIC DNA]</scope>
    <source>
        <strain evidence="1 2">Mx-05</strain>
    </source>
</reference>
<accession>A0A3G3IFZ1</accession>
<organism evidence="1 2">
    <name type="scientific">Methanomethylophilus alvi</name>
    <dbReference type="NCBI Taxonomy" id="1291540"/>
    <lineage>
        <taxon>Archaea</taxon>
        <taxon>Methanobacteriati</taxon>
        <taxon>Thermoplasmatota</taxon>
        <taxon>Thermoplasmata</taxon>
        <taxon>Methanomassiliicoccales</taxon>
        <taxon>Methanomethylophilaceae</taxon>
        <taxon>Methanomethylophilus</taxon>
    </lineage>
</organism>
<proteinExistence type="predicted"/>
<dbReference type="RefSeq" id="WP_015504468.1">
    <property type="nucleotide sequence ID" value="NZ_CAYARL010000033.1"/>
</dbReference>
<evidence type="ECO:0000313" key="1">
    <source>
        <dbReference type="EMBL" id="AYQ54745.1"/>
    </source>
</evidence>